<feature type="domain" description="PROP1-like PPR" evidence="3">
    <location>
        <begin position="119"/>
        <end position="279"/>
    </location>
</feature>
<comment type="caution">
    <text evidence="4">The sequence shown here is derived from an EMBL/GenBank/DDBJ whole genome shotgun (WGS) entry which is preliminary data.</text>
</comment>
<evidence type="ECO:0000256" key="2">
    <source>
        <dbReference type="PROSITE-ProRule" id="PRU00708"/>
    </source>
</evidence>
<sequence>MEANKQPFDTGLCKMFIREYGPINPDHCMHIVMKMMSDYEIKIDPTLYGSLIYLCTLSSTNVIGEAVQILYVNLEQHSHHIKLKSFSTLLNLYKRVKKTEWIPSSVRLVAKNGIEKPEEITYCVALNACADLADMDSAGEIIEMFNHQGFKMTSQITNILIKLFGKSERAEDIPSLISGMKDANNAMNTYTFSIALNACAEGESNKTNDALADSIIDMYAAADVKPCLEVYNPIIKIYCRRGELSKALRLITIMVEINIKPDFFSFNALINACADEGNEKIGDAAIKLMKSSEVQIDLKLYHTLVRYYCIFNRIKKTLQVFDEMTEKGFTPETTTYTMALNVCCEVINDRLGLLVLKSLDEKNVKLTSSLGGAMIRFYVMINQLEGAYRCIMKMIKAGVVPDPNSFTLVMSESHKRKKTLMSEQVFGVARDHHVKLHFYDYRIMSEIYCNSGRLSEAVAMVDQMIKDGLNPDHLNFQKIVTGLCAAS</sequence>
<dbReference type="InterPro" id="IPR033443">
    <property type="entry name" value="PROP1-like_PPR_dom"/>
</dbReference>
<dbReference type="Pfam" id="PF01535">
    <property type="entry name" value="PPR"/>
    <property type="match status" value="1"/>
</dbReference>
<gene>
    <name evidence="4" type="ORF">AKO1_000083</name>
</gene>
<dbReference type="EMBL" id="JAOPGA020001378">
    <property type="protein sequence ID" value="KAL0487864.1"/>
    <property type="molecule type" value="Genomic_DNA"/>
</dbReference>
<keyword evidence="1" id="KW-0677">Repeat</keyword>
<protein>
    <recommendedName>
        <fullName evidence="3">PROP1-like PPR domain-containing protein</fullName>
    </recommendedName>
</protein>
<feature type="repeat" description="PPR" evidence="2">
    <location>
        <begin position="437"/>
        <end position="471"/>
    </location>
</feature>
<proteinExistence type="predicted"/>
<dbReference type="InterPro" id="IPR011990">
    <property type="entry name" value="TPR-like_helical_dom_sf"/>
</dbReference>
<dbReference type="Pfam" id="PF13041">
    <property type="entry name" value="PPR_2"/>
    <property type="match status" value="1"/>
</dbReference>
<keyword evidence="5" id="KW-1185">Reference proteome</keyword>
<dbReference type="AlphaFoldDB" id="A0AAW2ZES0"/>
<feature type="repeat" description="PPR" evidence="2">
    <location>
        <begin position="227"/>
        <end position="261"/>
    </location>
</feature>
<reference evidence="4 5" key="1">
    <citation type="submission" date="2024-03" db="EMBL/GenBank/DDBJ databases">
        <title>The Acrasis kona genome and developmental transcriptomes reveal deep origins of eukaryotic multicellular pathways.</title>
        <authorList>
            <person name="Sheikh S."/>
            <person name="Fu C.-J."/>
            <person name="Brown M.W."/>
            <person name="Baldauf S.L."/>
        </authorList>
    </citation>
    <scope>NUCLEOTIDE SEQUENCE [LARGE SCALE GENOMIC DNA]</scope>
    <source>
        <strain evidence="4 5">ATCC MYA-3509</strain>
    </source>
</reference>
<dbReference type="Proteomes" id="UP001431209">
    <property type="component" value="Unassembled WGS sequence"/>
</dbReference>
<dbReference type="Gene3D" id="1.25.40.10">
    <property type="entry name" value="Tetratricopeptide repeat domain"/>
    <property type="match status" value="3"/>
</dbReference>
<evidence type="ECO:0000313" key="5">
    <source>
        <dbReference type="Proteomes" id="UP001431209"/>
    </source>
</evidence>
<dbReference type="PANTHER" id="PTHR47447:SF24">
    <property type="entry name" value="PENTATRICOPEPTIDE REPEAT-CONTAINING PROTEIN"/>
    <property type="match status" value="1"/>
</dbReference>
<feature type="repeat" description="PPR" evidence="2">
    <location>
        <begin position="297"/>
        <end position="331"/>
    </location>
</feature>
<organism evidence="4 5">
    <name type="scientific">Acrasis kona</name>
    <dbReference type="NCBI Taxonomy" id="1008807"/>
    <lineage>
        <taxon>Eukaryota</taxon>
        <taxon>Discoba</taxon>
        <taxon>Heterolobosea</taxon>
        <taxon>Tetramitia</taxon>
        <taxon>Eutetramitia</taxon>
        <taxon>Acrasidae</taxon>
        <taxon>Acrasis</taxon>
    </lineage>
</organism>
<dbReference type="Pfam" id="PF17177">
    <property type="entry name" value="PPR_long"/>
    <property type="match status" value="1"/>
</dbReference>
<evidence type="ECO:0000259" key="3">
    <source>
        <dbReference type="Pfam" id="PF17177"/>
    </source>
</evidence>
<accession>A0AAW2ZES0</accession>
<dbReference type="InterPro" id="IPR002885">
    <property type="entry name" value="PPR_rpt"/>
</dbReference>
<evidence type="ECO:0000313" key="4">
    <source>
        <dbReference type="EMBL" id="KAL0487864.1"/>
    </source>
</evidence>
<dbReference type="PANTHER" id="PTHR47447">
    <property type="entry name" value="OS03G0856100 PROTEIN"/>
    <property type="match status" value="1"/>
</dbReference>
<dbReference type="PROSITE" id="PS51375">
    <property type="entry name" value="PPR"/>
    <property type="match status" value="3"/>
</dbReference>
<dbReference type="NCBIfam" id="TIGR00756">
    <property type="entry name" value="PPR"/>
    <property type="match status" value="3"/>
</dbReference>
<name>A0AAW2ZES0_9EUKA</name>
<evidence type="ECO:0000256" key="1">
    <source>
        <dbReference type="ARBA" id="ARBA00022737"/>
    </source>
</evidence>